<name>A0A0B6WYS5_9BACT</name>
<reference evidence="3 4" key="2">
    <citation type="submission" date="2015-01" db="EMBL/GenBank/DDBJ databases">
        <title>Complete genome sequence of Pyrinomonas methylaliphatogenes type strain K22T.</title>
        <authorList>
            <person name="Lee K.C.Y."/>
            <person name="Power J.F."/>
            <person name="Dunfield P.F."/>
            <person name="Morgan X.C."/>
            <person name="Huttenhower C."/>
            <person name="Stott M.B."/>
        </authorList>
    </citation>
    <scope>NUCLEOTIDE SEQUENCE [LARGE SCALE GENOMIC DNA]</scope>
    <source>
        <strain evidence="3 4">K22</strain>
    </source>
</reference>
<keyword evidence="4" id="KW-1185">Reference proteome</keyword>
<organism evidence="3 4">
    <name type="scientific">Pyrinomonas methylaliphatogenes</name>
    <dbReference type="NCBI Taxonomy" id="454194"/>
    <lineage>
        <taxon>Bacteria</taxon>
        <taxon>Pseudomonadati</taxon>
        <taxon>Acidobacteriota</taxon>
        <taxon>Blastocatellia</taxon>
        <taxon>Blastocatellales</taxon>
        <taxon>Pyrinomonadaceae</taxon>
        <taxon>Pyrinomonas</taxon>
    </lineage>
</organism>
<dbReference type="RefSeq" id="WP_041977418.1">
    <property type="nucleotide sequence ID" value="NZ_CBXV010000008.1"/>
</dbReference>
<gene>
    <name evidence="3" type="ORF">PYK22_02271</name>
</gene>
<dbReference type="PANTHER" id="PTHR45947:SF3">
    <property type="entry name" value="SULFOQUINOVOSYL TRANSFERASE SQD2"/>
    <property type="match status" value="1"/>
</dbReference>
<evidence type="ECO:0000313" key="3">
    <source>
        <dbReference type="EMBL" id="CDM66251.1"/>
    </source>
</evidence>
<sequence>MKGDLNRDSTSRSSKESISAKAVRVLLIAPSLGILGGQAVQAQRLLNNLRREPDIEVDFLPINPRFPGTIGRLQERVKYLRTILTSILYVTELLRRIPHYDIVHIFSASYFSFVLAPTPAILIAQLYGKKVVLNYRSGQAKDHLRRWRRTAIPTIKLADEIVVPSSYLVDVFSEFGLKARAIYNTVETERFIFRERSPLRPIFLSNRNFEPHYNVACTLRAFSLIQKRFPEALLIIAGDGSERDRLHDLAVSLGLRNVEFLGAVPPHRMPELYDRAHIFLNSPNVDNMPNSIIEAFAAGTPVVTTDAGGIPYIVTHERTGLLVPKNDHEKLAASAIRLIEDQELASRIIANARDECRKYVWENVRHDWLNLYERLAGYGEVLRKSKGMESEEVASFQER</sequence>
<accession>A0A0B6WYS5</accession>
<dbReference type="InterPro" id="IPR028098">
    <property type="entry name" value="Glyco_trans_4-like_N"/>
</dbReference>
<dbReference type="Proteomes" id="UP000031518">
    <property type="component" value="Unassembled WGS sequence"/>
</dbReference>
<dbReference type="InterPro" id="IPR050194">
    <property type="entry name" value="Glycosyltransferase_grp1"/>
</dbReference>
<feature type="domain" description="Glycosyl transferase family 1" evidence="1">
    <location>
        <begin position="200"/>
        <end position="354"/>
    </location>
</feature>
<dbReference type="InterPro" id="IPR001296">
    <property type="entry name" value="Glyco_trans_1"/>
</dbReference>
<dbReference type="SUPFAM" id="SSF53756">
    <property type="entry name" value="UDP-Glycosyltransferase/glycogen phosphorylase"/>
    <property type="match status" value="1"/>
</dbReference>
<proteinExistence type="predicted"/>
<dbReference type="Gene3D" id="3.40.50.2000">
    <property type="entry name" value="Glycogen Phosphorylase B"/>
    <property type="match status" value="2"/>
</dbReference>
<reference evidence="3 4" key="1">
    <citation type="submission" date="2013-12" db="EMBL/GenBank/DDBJ databases">
        <authorList>
            <person name="Stott M."/>
        </authorList>
    </citation>
    <scope>NUCLEOTIDE SEQUENCE [LARGE SCALE GENOMIC DNA]</scope>
    <source>
        <strain evidence="3 4">K22</strain>
    </source>
</reference>
<dbReference type="OrthoDB" id="9814612at2"/>
<protein>
    <submittedName>
        <fullName evidence="3">Glycosyltransferase</fullName>
    </submittedName>
</protein>
<evidence type="ECO:0000313" key="4">
    <source>
        <dbReference type="Proteomes" id="UP000031518"/>
    </source>
</evidence>
<dbReference type="Pfam" id="PF00534">
    <property type="entry name" value="Glycos_transf_1"/>
    <property type="match status" value="1"/>
</dbReference>
<dbReference type="Pfam" id="PF13439">
    <property type="entry name" value="Glyco_transf_4"/>
    <property type="match status" value="1"/>
</dbReference>
<feature type="domain" description="Glycosyltransferase subfamily 4-like N-terminal" evidence="2">
    <location>
        <begin position="36"/>
        <end position="190"/>
    </location>
</feature>
<evidence type="ECO:0000259" key="1">
    <source>
        <dbReference type="Pfam" id="PF00534"/>
    </source>
</evidence>
<evidence type="ECO:0000259" key="2">
    <source>
        <dbReference type="Pfam" id="PF13439"/>
    </source>
</evidence>
<dbReference type="EMBL" id="CBXV010000008">
    <property type="protein sequence ID" value="CDM66251.1"/>
    <property type="molecule type" value="Genomic_DNA"/>
</dbReference>
<dbReference type="PANTHER" id="PTHR45947">
    <property type="entry name" value="SULFOQUINOVOSYL TRANSFERASE SQD2"/>
    <property type="match status" value="1"/>
</dbReference>
<dbReference type="AlphaFoldDB" id="A0A0B6WYS5"/>
<dbReference type="GO" id="GO:0016758">
    <property type="term" value="F:hexosyltransferase activity"/>
    <property type="evidence" value="ECO:0007669"/>
    <property type="project" value="TreeGrafter"/>
</dbReference>
<dbReference type="CDD" id="cd03801">
    <property type="entry name" value="GT4_PimA-like"/>
    <property type="match status" value="1"/>
</dbReference>
<dbReference type="STRING" id="454194.PYK22_02271"/>
<keyword evidence="3" id="KW-0808">Transferase</keyword>